<dbReference type="EMBL" id="NBSK02000004">
    <property type="protein sequence ID" value="KAJ0214732.1"/>
    <property type="molecule type" value="Genomic_DNA"/>
</dbReference>
<sequence length="83" mass="8807">MYLAAFEEVISSVLALEREGMKGPTRSKGQLPDLGKTGPRPGICRQETTEVFSSSQGGCSDQLPNKTSATTAEKVRAPSQVGH</sequence>
<protein>
    <submittedName>
        <fullName evidence="2">Uncharacterized protein</fullName>
    </submittedName>
</protein>
<organism evidence="2 3">
    <name type="scientific">Lactuca sativa</name>
    <name type="common">Garden lettuce</name>
    <dbReference type="NCBI Taxonomy" id="4236"/>
    <lineage>
        <taxon>Eukaryota</taxon>
        <taxon>Viridiplantae</taxon>
        <taxon>Streptophyta</taxon>
        <taxon>Embryophyta</taxon>
        <taxon>Tracheophyta</taxon>
        <taxon>Spermatophyta</taxon>
        <taxon>Magnoliopsida</taxon>
        <taxon>eudicotyledons</taxon>
        <taxon>Gunneridae</taxon>
        <taxon>Pentapetalae</taxon>
        <taxon>asterids</taxon>
        <taxon>campanulids</taxon>
        <taxon>Asterales</taxon>
        <taxon>Asteraceae</taxon>
        <taxon>Cichorioideae</taxon>
        <taxon>Cichorieae</taxon>
        <taxon>Lactucinae</taxon>
        <taxon>Lactuca</taxon>
    </lineage>
</organism>
<keyword evidence="3" id="KW-1185">Reference proteome</keyword>
<reference evidence="2 3" key="1">
    <citation type="journal article" date="2017" name="Nat. Commun.">
        <title>Genome assembly with in vitro proximity ligation data and whole-genome triplication in lettuce.</title>
        <authorList>
            <person name="Reyes-Chin-Wo S."/>
            <person name="Wang Z."/>
            <person name="Yang X."/>
            <person name="Kozik A."/>
            <person name="Arikit S."/>
            <person name="Song C."/>
            <person name="Xia L."/>
            <person name="Froenicke L."/>
            <person name="Lavelle D.O."/>
            <person name="Truco M.J."/>
            <person name="Xia R."/>
            <person name="Zhu S."/>
            <person name="Xu C."/>
            <person name="Xu H."/>
            <person name="Xu X."/>
            <person name="Cox K."/>
            <person name="Korf I."/>
            <person name="Meyers B.C."/>
            <person name="Michelmore R.W."/>
        </authorList>
    </citation>
    <scope>NUCLEOTIDE SEQUENCE [LARGE SCALE GENOMIC DNA]</scope>
    <source>
        <strain evidence="3">cv. Salinas</strain>
        <tissue evidence="2">Seedlings</tissue>
    </source>
</reference>
<evidence type="ECO:0000256" key="1">
    <source>
        <dbReference type="SAM" id="MobiDB-lite"/>
    </source>
</evidence>
<accession>A0A9R1VVM4</accession>
<evidence type="ECO:0000313" key="3">
    <source>
        <dbReference type="Proteomes" id="UP000235145"/>
    </source>
</evidence>
<feature type="compositionally biased region" description="Polar residues" evidence="1">
    <location>
        <begin position="49"/>
        <end position="71"/>
    </location>
</feature>
<dbReference type="AlphaFoldDB" id="A0A9R1VVM4"/>
<gene>
    <name evidence="2" type="ORF">LSAT_V11C400159280</name>
</gene>
<proteinExistence type="predicted"/>
<evidence type="ECO:0000313" key="2">
    <source>
        <dbReference type="EMBL" id="KAJ0214732.1"/>
    </source>
</evidence>
<comment type="caution">
    <text evidence="2">The sequence shown here is derived from an EMBL/GenBank/DDBJ whole genome shotgun (WGS) entry which is preliminary data.</text>
</comment>
<name>A0A9R1VVM4_LACSA</name>
<feature type="region of interest" description="Disordered" evidence="1">
    <location>
        <begin position="19"/>
        <end position="83"/>
    </location>
</feature>
<dbReference type="Proteomes" id="UP000235145">
    <property type="component" value="Unassembled WGS sequence"/>
</dbReference>